<dbReference type="InterPro" id="IPR042299">
    <property type="entry name" value="Ufd1-like_Nn"/>
</dbReference>
<dbReference type="InterPro" id="IPR004854">
    <property type="entry name" value="Ufd1-like"/>
</dbReference>
<dbReference type="EMBL" id="KI913954">
    <property type="protein sequence ID" value="ETW07404.1"/>
    <property type="molecule type" value="Genomic_DNA"/>
</dbReference>
<organism evidence="5">
    <name type="scientific">Aphanomyces invadans</name>
    <dbReference type="NCBI Taxonomy" id="157072"/>
    <lineage>
        <taxon>Eukaryota</taxon>
        <taxon>Sar</taxon>
        <taxon>Stramenopiles</taxon>
        <taxon>Oomycota</taxon>
        <taxon>Saprolegniomycetes</taxon>
        <taxon>Saprolegniales</taxon>
        <taxon>Verrucalvaceae</taxon>
        <taxon>Aphanomyces</taxon>
    </lineage>
</organism>
<dbReference type="GO" id="GO:0031593">
    <property type="term" value="F:polyubiquitin modification-dependent protein binding"/>
    <property type="evidence" value="ECO:0007669"/>
    <property type="project" value="TreeGrafter"/>
</dbReference>
<dbReference type="PANTHER" id="PTHR12555">
    <property type="entry name" value="UBIQUITIN FUSION DEGRADATON PROTEIN 1"/>
    <property type="match status" value="1"/>
</dbReference>
<dbReference type="AlphaFoldDB" id="A0A024UMB2"/>
<protein>
    <recommendedName>
        <fullName evidence="4">UBX domain-containing protein</fullName>
    </recommendedName>
</protein>
<dbReference type="SMART" id="SM00166">
    <property type="entry name" value="UBX"/>
    <property type="match status" value="1"/>
</dbReference>
<dbReference type="InterPro" id="IPR055417">
    <property type="entry name" value="UFD1_N1"/>
</dbReference>
<dbReference type="Gene3D" id="2.40.40.50">
    <property type="entry name" value="Ubiquitin fusion degradation protein UFD1, N-terminal domain"/>
    <property type="match status" value="1"/>
</dbReference>
<evidence type="ECO:0000256" key="3">
    <source>
        <dbReference type="SAM" id="MobiDB-lite"/>
    </source>
</evidence>
<dbReference type="InterPro" id="IPR001012">
    <property type="entry name" value="UBX_dom"/>
</dbReference>
<dbReference type="CDD" id="cd01767">
    <property type="entry name" value="UBX"/>
    <property type="match status" value="1"/>
</dbReference>
<dbReference type="GO" id="GO:0034098">
    <property type="term" value="C:VCP-NPL4-UFD1 AAA ATPase complex"/>
    <property type="evidence" value="ECO:0007669"/>
    <property type="project" value="TreeGrafter"/>
</dbReference>
<feature type="region of interest" description="Disordered" evidence="3">
    <location>
        <begin position="1"/>
        <end position="20"/>
    </location>
</feature>
<dbReference type="SUPFAM" id="SSF54236">
    <property type="entry name" value="Ubiquitin-like"/>
    <property type="match status" value="1"/>
</dbReference>
<evidence type="ECO:0000313" key="5">
    <source>
        <dbReference type="EMBL" id="ETW07404.1"/>
    </source>
</evidence>
<dbReference type="OrthoDB" id="422728at2759"/>
<gene>
    <name evidence="5" type="ORF">H310_01929</name>
</gene>
<dbReference type="VEuPathDB" id="FungiDB:H310_01929"/>
<keyword evidence="2" id="KW-0833">Ubl conjugation pathway</keyword>
<dbReference type="Gene3D" id="3.10.330.10">
    <property type="match status" value="1"/>
</dbReference>
<dbReference type="Pfam" id="PF24842">
    <property type="entry name" value="UFD1_N2"/>
    <property type="match status" value="1"/>
</dbReference>
<dbReference type="PANTHER" id="PTHR12555:SF13">
    <property type="entry name" value="UBIQUITIN RECOGNITION FACTOR IN ER-ASSOCIATED DEGRADATION PROTEIN 1"/>
    <property type="match status" value="1"/>
</dbReference>
<dbReference type="InterPro" id="IPR055418">
    <property type="entry name" value="UFD1_N2"/>
</dbReference>
<dbReference type="PROSITE" id="PS50033">
    <property type="entry name" value="UBX"/>
    <property type="match status" value="1"/>
</dbReference>
<evidence type="ECO:0000256" key="2">
    <source>
        <dbReference type="ARBA" id="ARBA00022786"/>
    </source>
</evidence>
<dbReference type="GO" id="GO:0006511">
    <property type="term" value="P:ubiquitin-dependent protein catabolic process"/>
    <property type="evidence" value="ECO:0007669"/>
    <property type="project" value="InterPro"/>
</dbReference>
<dbReference type="GeneID" id="20078979"/>
<evidence type="ECO:0000256" key="1">
    <source>
        <dbReference type="ARBA" id="ARBA00006043"/>
    </source>
</evidence>
<dbReference type="GO" id="GO:0036503">
    <property type="term" value="P:ERAD pathway"/>
    <property type="evidence" value="ECO:0007669"/>
    <property type="project" value="TreeGrafter"/>
</dbReference>
<dbReference type="Pfam" id="PF03152">
    <property type="entry name" value="UFD1_N1"/>
    <property type="match status" value="1"/>
</dbReference>
<comment type="similarity">
    <text evidence="1">Belongs to the UFD1 family.</text>
</comment>
<sequence length="484" mass="53932">MDFDLGTRGKKLQKEQAARREAARLKIEREKALADKANQLRREMDAESQRRRDEQAQQAAAEEERRLNEQRVTGGITYKKTLRAVPIANDGDKVTLPVSALEELNPQNALDLGVFTFELVANGRTSHASVLEFVADEHTIGIPPKVARSLHLDDAVVDISVRFVRLTKGRAVRLQPLGDGFGDRQLDIKHLLERTLHTHTTLTEGDILLVRHGKMTFDVAVKNIDPEPQVTILNVDLEVDLLPSEAVERRLAAKQLAEQQKLAAEQALQRSIQEAAQRQTDALARLPDEAPANEGIKLMLRTPDGSQHVRRFHLSDSVTSVYDFITSATGMDPLTFRATTNYPRRVIEHSTMQLKDVGFVGRQEAVFVERMTTPPPEPVAEVTDVDMGPGGKENVPTLETPWGAALAQWETKQDEALFTSDAVPVHAIEPVLPTDVNGSKWGAQLTELEAMGFVDRDLNVQILEKYQGRLLRVVNYLSELAVQD</sequence>
<dbReference type="InterPro" id="IPR009060">
    <property type="entry name" value="UBA-like_sf"/>
</dbReference>
<feature type="region of interest" description="Disordered" evidence="3">
    <location>
        <begin position="34"/>
        <end position="67"/>
    </location>
</feature>
<name>A0A024UMB2_9STRA</name>
<accession>A0A024UMB2</accession>
<dbReference type="STRING" id="157072.A0A024UMB2"/>
<evidence type="ECO:0000259" key="4">
    <source>
        <dbReference type="PROSITE" id="PS50033"/>
    </source>
</evidence>
<feature type="compositionally biased region" description="Basic and acidic residues" evidence="3">
    <location>
        <begin position="34"/>
        <end position="55"/>
    </location>
</feature>
<dbReference type="RefSeq" id="XP_008863497.1">
    <property type="nucleotide sequence ID" value="XM_008865275.1"/>
</dbReference>
<proteinExistence type="inferred from homology"/>
<dbReference type="SUPFAM" id="SSF46934">
    <property type="entry name" value="UBA-like"/>
    <property type="match status" value="1"/>
</dbReference>
<reference evidence="5" key="1">
    <citation type="submission" date="2013-12" db="EMBL/GenBank/DDBJ databases">
        <title>The Genome Sequence of Aphanomyces invadans NJM9701.</title>
        <authorList>
            <consortium name="The Broad Institute Genomics Platform"/>
            <person name="Russ C."/>
            <person name="Tyler B."/>
            <person name="van West P."/>
            <person name="Dieguez-Uribeondo J."/>
            <person name="Young S.K."/>
            <person name="Zeng Q."/>
            <person name="Gargeya S."/>
            <person name="Fitzgerald M."/>
            <person name="Abouelleil A."/>
            <person name="Alvarado L."/>
            <person name="Chapman S.B."/>
            <person name="Gainer-Dewar J."/>
            <person name="Goldberg J."/>
            <person name="Griggs A."/>
            <person name="Gujja S."/>
            <person name="Hansen M."/>
            <person name="Howarth C."/>
            <person name="Imamovic A."/>
            <person name="Ireland A."/>
            <person name="Larimer J."/>
            <person name="McCowan C."/>
            <person name="Murphy C."/>
            <person name="Pearson M."/>
            <person name="Poon T.W."/>
            <person name="Priest M."/>
            <person name="Roberts A."/>
            <person name="Saif S."/>
            <person name="Shea T."/>
            <person name="Sykes S."/>
            <person name="Wortman J."/>
            <person name="Nusbaum C."/>
            <person name="Birren B."/>
        </authorList>
    </citation>
    <scope>NUCLEOTIDE SEQUENCE [LARGE SCALE GENOMIC DNA]</scope>
    <source>
        <strain evidence="5">NJM9701</strain>
    </source>
</reference>
<dbReference type="Pfam" id="PF00789">
    <property type="entry name" value="UBX"/>
    <property type="match status" value="1"/>
</dbReference>
<feature type="domain" description="UBX" evidence="4">
    <location>
        <begin position="291"/>
        <end position="367"/>
    </location>
</feature>
<dbReference type="Gene3D" id="1.10.8.10">
    <property type="entry name" value="DNA helicase RuvA subunit, C-terminal domain"/>
    <property type="match status" value="1"/>
</dbReference>
<dbReference type="eggNOG" id="KOG1363">
    <property type="taxonomic scope" value="Eukaryota"/>
</dbReference>
<dbReference type="InterPro" id="IPR029071">
    <property type="entry name" value="Ubiquitin-like_domsf"/>
</dbReference>
<dbReference type="eggNOG" id="KOG1816">
    <property type="taxonomic scope" value="Eukaryota"/>
</dbReference>
<dbReference type="Gene3D" id="3.10.20.90">
    <property type="entry name" value="Phosphatidylinositol 3-kinase Catalytic Subunit, Chain A, domain 1"/>
    <property type="match status" value="1"/>
</dbReference>